<evidence type="ECO:0000313" key="10">
    <source>
        <dbReference type="EMBL" id="SFP55646.1"/>
    </source>
</evidence>
<protein>
    <recommendedName>
        <fullName evidence="4 9">Thiopurine S-methyltransferase</fullName>
        <ecNumber evidence="4 9">2.1.1.67</ecNumber>
    </recommendedName>
    <alternativeName>
        <fullName evidence="9">Thiopurine methyltransferase</fullName>
    </alternativeName>
</protein>
<dbReference type="PANTHER" id="PTHR10259:SF11">
    <property type="entry name" value="THIOPURINE S-METHYLTRANSFERASE"/>
    <property type="match status" value="1"/>
</dbReference>
<dbReference type="HAMAP" id="MF_00812">
    <property type="entry name" value="Thiopur_methtran"/>
    <property type="match status" value="1"/>
</dbReference>
<dbReference type="GeneID" id="35870917"/>
<evidence type="ECO:0000256" key="1">
    <source>
        <dbReference type="ARBA" id="ARBA00000903"/>
    </source>
</evidence>
<dbReference type="NCBIfam" id="TIGR03840">
    <property type="entry name" value="TMPT_Se_Te"/>
    <property type="match status" value="1"/>
</dbReference>
<evidence type="ECO:0000256" key="3">
    <source>
        <dbReference type="ARBA" id="ARBA00008145"/>
    </source>
</evidence>
<dbReference type="InterPro" id="IPR025835">
    <property type="entry name" value="Thiopurine_S-MeTrfase"/>
</dbReference>
<reference evidence="10 11" key="1">
    <citation type="submission" date="2016-10" db="EMBL/GenBank/DDBJ databases">
        <authorList>
            <person name="de Groot N.N."/>
        </authorList>
    </citation>
    <scope>NUCLEOTIDE SEQUENCE [LARGE SCALE GENOMIC DNA]</scope>
    <source>
        <strain evidence="10 11">DSM 15893</strain>
    </source>
</reference>
<dbReference type="EC" id="2.1.1.67" evidence="4 9"/>
<dbReference type="OrthoDB" id="9778208at2"/>
<gene>
    <name evidence="9" type="primary">tpm</name>
    <name evidence="10" type="ORF">SAMN03084138_02505</name>
</gene>
<name>A0A1I5RCE9_9GAMM</name>
<keyword evidence="7 9" id="KW-0808">Transferase</keyword>
<comment type="subcellular location">
    <subcellularLocation>
        <location evidence="2 9">Cytoplasm</location>
    </subcellularLocation>
</comment>
<dbReference type="InterPro" id="IPR008854">
    <property type="entry name" value="TPMT"/>
</dbReference>
<evidence type="ECO:0000256" key="5">
    <source>
        <dbReference type="ARBA" id="ARBA00022490"/>
    </source>
</evidence>
<dbReference type="GO" id="GO:0005737">
    <property type="term" value="C:cytoplasm"/>
    <property type="evidence" value="ECO:0007669"/>
    <property type="project" value="UniProtKB-SubCell"/>
</dbReference>
<feature type="binding site" evidence="9">
    <location>
        <position position="66"/>
    </location>
    <ligand>
        <name>S-adenosyl-L-methionine</name>
        <dbReference type="ChEBI" id="CHEBI:59789"/>
    </ligand>
</feature>
<dbReference type="Proteomes" id="UP000182692">
    <property type="component" value="Unassembled WGS sequence"/>
</dbReference>
<dbReference type="Pfam" id="PF05724">
    <property type="entry name" value="TPMT"/>
    <property type="match status" value="1"/>
</dbReference>
<organism evidence="10 11">
    <name type="scientific">Enterovibrio norvegicus DSM 15893</name>
    <dbReference type="NCBI Taxonomy" id="1121869"/>
    <lineage>
        <taxon>Bacteria</taxon>
        <taxon>Pseudomonadati</taxon>
        <taxon>Pseudomonadota</taxon>
        <taxon>Gammaproteobacteria</taxon>
        <taxon>Vibrionales</taxon>
        <taxon>Vibrionaceae</taxon>
        <taxon>Enterovibrio</taxon>
    </lineage>
</organism>
<feature type="binding site" evidence="9">
    <location>
        <position position="121"/>
    </location>
    <ligand>
        <name>S-adenosyl-L-methionine</name>
        <dbReference type="ChEBI" id="CHEBI:59789"/>
    </ligand>
</feature>
<dbReference type="InterPro" id="IPR029063">
    <property type="entry name" value="SAM-dependent_MTases_sf"/>
</dbReference>
<dbReference type="Gene3D" id="3.40.50.150">
    <property type="entry name" value="Vaccinia Virus protein VP39"/>
    <property type="match status" value="1"/>
</dbReference>
<evidence type="ECO:0000313" key="11">
    <source>
        <dbReference type="Proteomes" id="UP000182692"/>
    </source>
</evidence>
<proteinExistence type="inferred from homology"/>
<dbReference type="SUPFAM" id="SSF53335">
    <property type="entry name" value="S-adenosyl-L-methionine-dependent methyltransferases"/>
    <property type="match status" value="1"/>
</dbReference>
<dbReference type="AlphaFoldDB" id="A0A1I5RCE9"/>
<dbReference type="STRING" id="1121869.SAMN03084138_02505"/>
<sequence>MDQEFWHGRWAENRIGFHLTETNPLLVKYWPALSPTRDQSVLVPMCGKSVDLSWLASNHNNVVGVELSDIAVRGFFAEHLYTPLVTQISGSHKLYEFDELSVYSGDFFTAPLSTYPLIYDRAALIAMPESLRGQYASHLLSLLAPGGKILLVTLDYPQDEMSGPPFSVNADAVKALFEGCNVTFLHRDDDASRPPSGKGASYFAEEVWLIEKP</sequence>
<evidence type="ECO:0000256" key="7">
    <source>
        <dbReference type="ARBA" id="ARBA00022679"/>
    </source>
</evidence>
<evidence type="ECO:0000256" key="8">
    <source>
        <dbReference type="ARBA" id="ARBA00022691"/>
    </source>
</evidence>
<dbReference type="PIRSF" id="PIRSF023956">
    <property type="entry name" value="Thiopurine_S-methyltransferase"/>
    <property type="match status" value="1"/>
</dbReference>
<dbReference type="GO" id="GO:0010038">
    <property type="term" value="P:response to metal ion"/>
    <property type="evidence" value="ECO:0007669"/>
    <property type="project" value="InterPro"/>
</dbReference>
<feature type="binding site" evidence="9">
    <location>
        <position position="10"/>
    </location>
    <ligand>
        <name>S-adenosyl-L-methionine</name>
        <dbReference type="ChEBI" id="CHEBI:59789"/>
    </ligand>
</feature>
<feature type="binding site" evidence="9">
    <location>
        <position position="45"/>
    </location>
    <ligand>
        <name>S-adenosyl-L-methionine</name>
        <dbReference type="ChEBI" id="CHEBI:59789"/>
    </ligand>
</feature>
<dbReference type="PROSITE" id="PS51585">
    <property type="entry name" value="SAM_MT_TPMT"/>
    <property type="match status" value="1"/>
</dbReference>
<accession>A0A1I5RCE9</accession>
<keyword evidence="6 9" id="KW-0489">Methyltransferase</keyword>
<keyword evidence="5 9" id="KW-0963">Cytoplasm</keyword>
<keyword evidence="8 9" id="KW-0949">S-adenosyl-L-methionine</keyword>
<dbReference type="NCBIfam" id="NF009732">
    <property type="entry name" value="PRK13255.1"/>
    <property type="match status" value="1"/>
</dbReference>
<dbReference type="PANTHER" id="PTHR10259">
    <property type="entry name" value="THIOPURINE S-METHYLTRANSFERASE"/>
    <property type="match status" value="1"/>
</dbReference>
<dbReference type="GO" id="GO:0032259">
    <property type="term" value="P:methylation"/>
    <property type="evidence" value="ECO:0007669"/>
    <property type="project" value="UniProtKB-KW"/>
</dbReference>
<dbReference type="EMBL" id="FOWR01000017">
    <property type="protein sequence ID" value="SFP55646.1"/>
    <property type="molecule type" value="Genomic_DNA"/>
</dbReference>
<comment type="similarity">
    <text evidence="3 9">Belongs to the class I-like SAM-binding methyltransferase superfamily. TPMT family.</text>
</comment>
<dbReference type="FunFam" id="3.40.50.150:FF:000101">
    <property type="entry name" value="Thiopurine S-methyltransferase"/>
    <property type="match status" value="1"/>
</dbReference>
<comment type="catalytic activity">
    <reaction evidence="1 9">
        <text>S-adenosyl-L-methionine + a thiopurine = S-adenosyl-L-homocysteine + a thiopurine S-methylether.</text>
        <dbReference type="EC" id="2.1.1.67"/>
    </reaction>
</comment>
<dbReference type="InterPro" id="IPR022474">
    <property type="entry name" value="Thiopur_S-MeTfrase_Se/Te_detox"/>
</dbReference>
<evidence type="ECO:0000256" key="2">
    <source>
        <dbReference type="ARBA" id="ARBA00004496"/>
    </source>
</evidence>
<evidence type="ECO:0000256" key="9">
    <source>
        <dbReference type="HAMAP-Rule" id="MF_00812"/>
    </source>
</evidence>
<dbReference type="RefSeq" id="WP_074927135.1">
    <property type="nucleotide sequence ID" value="NZ_FOWR01000017.1"/>
</dbReference>
<evidence type="ECO:0000256" key="4">
    <source>
        <dbReference type="ARBA" id="ARBA00011905"/>
    </source>
</evidence>
<dbReference type="GO" id="GO:0008119">
    <property type="term" value="F:thiopurine S-methyltransferase activity"/>
    <property type="evidence" value="ECO:0007669"/>
    <property type="project" value="UniProtKB-UniRule"/>
</dbReference>
<evidence type="ECO:0000256" key="6">
    <source>
        <dbReference type="ARBA" id="ARBA00022603"/>
    </source>
</evidence>